<feature type="domain" description="NADP-dependent oxidoreductase" evidence="1">
    <location>
        <begin position="15"/>
        <end position="314"/>
    </location>
</feature>
<dbReference type="Gene3D" id="3.20.20.100">
    <property type="entry name" value="NADP-dependent oxidoreductase domain"/>
    <property type="match status" value="1"/>
</dbReference>
<dbReference type="Proteomes" id="UP001262410">
    <property type="component" value="Unassembled WGS sequence"/>
</dbReference>
<gene>
    <name evidence="2" type="ORF">E9232_000204</name>
</gene>
<dbReference type="EMBL" id="JAVDPW010000001">
    <property type="protein sequence ID" value="MDR6287705.1"/>
    <property type="molecule type" value="Genomic_DNA"/>
</dbReference>
<evidence type="ECO:0000313" key="2">
    <source>
        <dbReference type="EMBL" id="MDR6287705.1"/>
    </source>
</evidence>
<dbReference type="RefSeq" id="WP_309791591.1">
    <property type="nucleotide sequence ID" value="NZ_JAVDPW010000001.1"/>
</dbReference>
<accession>A0ABU1JGG4</accession>
<dbReference type="SUPFAM" id="SSF51430">
    <property type="entry name" value="NAD(P)-linked oxidoreductase"/>
    <property type="match status" value="1"/>
</dbReference>
<dbReference type="CDD" id="cd19081">
    <property type="entry name" value="AKR_AKR9C1"/>
    <property type="match status" value="1"/>
</dbReference>
<comment type="caution">
    <text evidence="2">The sequence shown here is derived from an EMBL/GenBank/DDBJ whole genome shotgun (WGS) entry which is preliminary data.</text>
</comment>
<dbReference type="PANTHER" id="PTHR43364:SF6">
    <property type="entry name" value="OXIDOREDUCTASE-RELATED"/>
    <property type="match status" value="1"/>
</dbReference>
<evidence type="ECO:0000313" key="3">
    <source>
        <dbReference type="Proteomes" id="UP001262410"/>
    </source>
</evidence>
<protein>
    <submittedName>
        <fullName evidence="2">Aryl-alcohol dehydrogenase-like predicted oxidoreductase</fullName>
    </submittedName>
</protein>
<dbReference type="Pfam" id="PF00248">
    <property type="entry name" value="Aldo_ket_red"/>
    <property type="match status" value="1"/>
</dbReference>
<dbReference type="InterPro" id="IPR023210">
    <property type="entry name" value="NADP_OxRdtase_dom"/>
</dbReference>
<dbReference type="PANTHER" id="PTHR43364">
    <property type="entry name" value="NADH-SPECIFIC METHYLGLYOXAL REDUCTASE-RELATED"/>
    <property type="match status" value="1"/>
</dbReference>
<reference evidence="2 3" key="1">
    <citation type="submission" date="2023-07" db="EMBL/GenBank/DDBJ databases">
        <title>Sorghum-associated microbial communities from plants grown in Nebraska, USA.</title>
        <authorList>
            <person name="Schachtman D."/>
        </authorList>
    </citation>
    <scope>NUCLEOTIDE SEQUENCE [LARGE SCALE GENOMIC DNA]</scope>
    <source>
        <strain evidence="2 3">584</strain>
    </source>
</reference>
<organism evidence="2 3">
    <name type="scientific">Inquilinus ginsengisoli</name>
    <dbReference type="NCBI Taxonomy" id="363840"/>
    <lineage>
        <taxon>Bacteria</taxon>
        <taxon>Pseudomonadati</taxon>
        <taxon>Pseudomonadota</taxon>
        <taxon>Alphaproteobacteria</taxon>
        <taxon>Rhodospirillales</taxon>
        <taxon>Rhodospirillaceae</taxon>
        <taxon>Inquilinus</taxon>
    </lineage>
</organism>
<dbReference type="InterPro" id="IPR050523">
    <property type="entry name" value="AKR_Detox_Biosynth"/>
</dbReference>
<evidence type="ECO:0000259" key="1">
    <source>
        <dbReference type="Pfam" id="PF00248"/>
    </source>
</evidence>
<sequence length="316" mass="34371">MELRNLGRSGIRVGPLAFGGNVFGWTADEATSFRLLDAFVDAGLNLIDTADCYSSWAPGNKGGESETIIGNWLKRSGKRDKVVVTTKVGWEMPGRVQRKDLSGAWIREEVEHSLRRLQIDVIDLYQSHHDDLETPQEETLAAHAELIKAGKVRAIGASNFSAERFASALKLSEQGLPRYETMQPRYSLIDRSGYEGALEDLCRREEIGVITYSSLGSGFLSGKYRSEADLAKSVRGGGMKDRFNARSLGVLGALDKVAEAHGVRPATVALAWLIARPGITAPIASATTLEQLDDLLAATRLTLAADEIRLLDDAGK</sequence>
<name>A0ABU1JGG4_9PROT</name>
<proteinExistence type="predicted"/>
<dbReference type="InterPro" id="IPR036812">
    <property type="entry name" value="NAD(P)_OxRdtase_dom_sf"/>
</dbReference>
<keyword evidence="3" id="KW-1185">Reference proteome</keyword>